<reference evidence="1 2" key="1">
    <citation type="journal article" date="2022" name="Plant J.">
        <title>Chromosome-level genome of Camellia lanceoleosa provides a valuable resource for understanding genome evolution and self-incompatibility.</title>
        <authorList>
            <person name="Gong W."/>
            <person name="Xiao S."/>
            <person name="Wang L."/>
            <person name="Liao Z."/>
            <person name="Chang Y."/>
            <person name="Mo W."/>
            <person name="Hu G."/>
            <person name="Li W."/>
            <person name="Zhao G."/>
            <person name="Zhu H."/>
            <person name="Hu X."/>
            <person name="Ji K."/>
            <person name="Xiang X."/>
            <person name="Song Q."/>
            <person name="Yuan D."/>
            <person name="Jin S."/>
            <person name="Zhang L."/>
        </authorList>
    </citation>
    <scope>NUCLEOTIDE SEQUENCE [LARGE SCALE GENOMIC DNA]</scope>
    <source>
        <strain evidence="1">SQ_2022a</strain>
    </source>
</reference>
<accession>A0ACC0HCW3</accession>
<name>A0ACC0HCW3_9ERIC</name>
<dbReference type="EMBL" id="CM045762">
    <property type="protein sequence ID" value="KAI8010347.1"/>
    <property type="molecule type" value="Genomic_DNA"/>
</dbReference>
<proteinExistence type="predicted"/>
<gene>
    <name evidence="1" type="ORF">LOK49_LG06G00492</name>
</gene>
<dbReference type="Proteomes" id="UP001060215">
    <property type="component" value="Chromosome 5"/>
</dbReference>
<organism evidence="1 2">
    <name type="scientific">Camellia lanceoleosa</name>
    <dbReference type="NCBI Taxonomy" id="1840588"/>
    <lineage>
        <taxon>Eukaryota</taxon>
        <taxon>Viridiplantae</taxon>
        <taxon>Streptophyta</taxon>
        <taxon>Embryophyta</taxon>
        <taxon>Tracheophyta</taxon>
        <taxon>Spermatophyta</taxon>
        <taxon>Magnoliopsida</taxon>
        <taxon>eudicotyledons</taxon>
        <taxon>Gunneridae</taxon>
        <taxon>Pentapetalae</taxon>
        <taxon>asterids</taxon>
        <taxon>Ericales</taxon>
        <taxon>Theaceae</taxon>
        <taxon>Camellia</taxon>
    </lineage>
</organism>
<keyword evidence="2" id="KW-1185">Reference proteome</keyword>
<sequence length="412" mass="45902">MLCTRVKNLWGLQEDFNVIDLAFETTTAVWVRFPELPIEYFQEKVLYTITRQIGKPLKIDLTTALATRGRFARVCVEVDLRKPLCPQFLLGKKSYNIEYESMHSFCFYCGRVDHRKKLCKYQAAHPKPQTGHRYNPLPEGPQLTVESNHVQTSTTSPNANGHLQQSEVEGEDTYGPWMMVTKRTRKPVINRKTQPTGPSPTHNKFSELSKGTHQEEDMGRGKKTTRLGLEKEASSPYPKSQHGPSTSQTVTPSKVSQTRPSSTTTPPTQNPSIISRPKEMVPSAQSPTRNQSSLSLSDKPSTLETDATSPEIPMADPPSETPLIHTPYLPTSAPLPFQSDGSTTTEHRKPLDPGIQHGDGGGHRSGSVYPPDGESSIDSVVRTRNRSNSPRRYGMVDRADADVDRTKLEPQN</sequence>
<protein>
    <submittedName>
        <fullName evidence="1">Uncharacterized protein</fullName>
    </submittedName>
</protein>
<comment type="caution">
    <text evidence="1">The sequence shown here is derived from an EMBL/GenBank/DDBJ whole genome shotgun (WGS) entry which is preliminary data.</text>
</comment>
<evidence type="ECO:0000313" key="1">
    <source>
        <dbReference type="EMBL" id="KAI8010347.1"/>
    </source>
</evidence>
<evidence type="ECO:0000313" key="2">
    <source>
        <dbReference type="Proteomes" id="UP001060215"/>
    </source>
</evidence>